<protein>
    <recommendedName>
        <fullName evidence="4">DUF2635 domain-containing protein</fullName>
    </recommendedName>
</protein>
<dbReference type="OrthoDB" id="9951015at2"/>
<evidence type="ECO:0000256" key="1">
    <source>
        <dbReference type="SAM" id="MobiDB-lite"/>
    </source>
</evidence>
<comment type="caution">
    <text evidence="2">The sequence shown here is derived from an EMBL/GenBank/DDBJ whole genome shotgun (WGS) entry which is preliminary data.</text>
</comment>
<organism evidence="2 3">
    <name type="scientific">Rhizobium tropici</name>
    <dbReference type="NCBI Taxonomy" id="398"/>
    <lineage>
        <taxon>Bacteria</taxon>
        <taxon>Pseudomonadati</taxon>
        <taxon>Pseudomonadota</taxon>
        <taxon>Alphaproteobacteria</taxon>
        <taxon>Hyphomicrobiales</taxon>
        <taxon>Rhizobiaceae</taxon>
        <taxon>Rhizobium/Agrobacterium group</taxon>
        <taxon>Rhizobium</taxon>
    </lineage>
</organism>
<name>A0A329YJC0_RHITR</name>
<feature type="region of interest" description="Disordered" evidence="1">
    <location>
        <begin position="44"/>
        <end position="65"/>
    </location>
</feature>
<evidence type="ECO:0008006" key="4">
    <source>
        <dbReference type="Google" id="ProtNLM"/>
    </source>
</evidence>
<dbReference type="AlphaFoldDB" id="A0A329YJC0"/>
<accession>A0A329YJC0</accession>
<dbReference type="Proteomes" id="UP000251205">
    <property type="component" value="Unassembled WGS sequence"/>
</dbReference>
<evidence type="ECO:0000313" key="3">
    <source>
        <dbReference type="Proteomes" id="UP000251205"/>
    </source>
</evidence>
<sequence>MPDDIYVPRDGARLPVPWPEDGRPVDPLNNFERRLVLEGDLVLKPATPAAGTKKGQSGETGGEQQ</sequence>
<dbReference type="RefSeq" id="WP_112340890.1">
    <property type="nucleotide sequence ID" value="NZ_QMKK01000022.1"/>
</dbReference>
<dbReference type="EMBL" id="QMKK01000022">
    <property type="protein sequence ID" value="RAX42404.1"/>
    <property type="molecule type" value="Genomic_DNA"/>
</dbReference>
<gene>
    <name evidence="2" type="ORF">DQ393_06060</name>
</gene>
<evidence type="ECO:0000313" key="2">
    <source>
        <dbReference type="EMBL" id="RAX42404.1"/>
    </source>
</evidence>
<proteinExistence type="predicted"/>
<reference evidence="2 3" key="1">
    <citation type="submission" date="2018-06" db="EMBL/GenBank/DDBJ databases">
        <title>Whole Genome Sequence of an efficient microsymbiont, Rhizobium tropici.</title>
        <authorList>
            <person name="Srinivasan R."/>
            <person name="Singh H.V."/>
            <person name="Srivastava R."/>
            <person name="Kumari B."/>
            <person name="Radhakrishna A."/>
        </authorList>
    </citation>
    <scope>NUCLEOTIDE SEQUENCE [LARGE SCALE GENOMIC DNA]</scope>
    <source>
        <strain evidence="2 3">IGFRI Rhizo-19</strain>
    </source>
</reference>